<dbReference type="SUPFAM" id="SSF50969">
    <property type="entry name" value="YVTN repeat-like/Quinoprotein amine dehydrogenase"/>
    <property type="match status" value="1"/>
</dbReference>
<evidence type="ECO:0000313" key="2">
    <source>
        <dbReference type="EMBL" id="KAK9821749.1"/>
    </source>
</evidence>
<dbReference type="InterPro" id="IPR015943">
    <property type="entry name" value="WD40/YVTN_repeat-like_dom_sf"/>
</dbReference>
<dbReference type="AlphaFoldDB" id="A0AAW1QJZ4"/>
<dbReference type="PANTHER" id="PTHR44099">
    <property type="entry name" value="RABCONNECTIN-3B, ISOFORM A"/>
    <property type="match status" value="1"/>
</dbReference>
<keyword evidence="3" id="KW-1185">Reference proteome</keyword>
<sequence length="760" mass="75881">MTVSALAGGDVLAPALLATGHECGAVAVRPLAVAAVLHAAARLAPGEQPRSRVLGRCGARVTCLLAAAWEGVPVAVLAGSKDGAVAAWRLRPLGEPLFRLPLHAGPVRLLAAAPPELGELAASAGDDGAVCLLALPAGACARALPGPPGRAPTRLAWAPALGYLAALYAGAGSGGASCDAVGLVWDLHSGARDRVVTGAAAHALVANFAALHGGGSFAGALGGRPAYALLREDPAYVAARLLGAVSAARALMGRPPATEARCTGCAAAAALYAVGLRGALPALAPPRLDAFVACWQAPSEALREAARALMAAATDPRACSTPGQRGTRAYRQLLLAGVHSACETRWPSSEDWPIKQLAVAAAACVLHPTLVPEELIAAVVPAWAAAACGKGLAAGGSQQALAAALLAEGLAGPLGVRALPHLGSLPSLTQRVSAACGRLGAASSAQGGVASPLAAPHGPESPSHRKASSAANGRGSAASAGTSNAGGRQQQAAVAHALARLLPALAGLDLPCFLHLLGHRLAAGGTAEGHGLQPCLMALVALMQAHAGRAALAAHLPLLAAVAVKALDPAHPARRRALVQGAMVAIRELCARFPMAALHARPMQLAVGCAPGPAYPAGKHQGAPAPAAGGSRAVGELVAVYDLETGVKRRALQTRADNFIGERRTEEGVAALAFSVRGDRIAALTPSPPTLSVWALTAGWSERLQRGPAVLLPSQVVAVSERLLRPAAGGAPDLSWSLSWASETSVAVGHGGQALLVSVE</sequence>
<proteinExistence type="predicted"/>
<dbReference type="InterPro" id="IPR011044">
    <property type="entry name" value="Quino_amine_DH_bsu"/>
</dbReference>
<gene>
    <name evidence="2" type="ORF">WJX81_002687</name>
</gene>
<evidence type="ECO:0000256" key="1">
    <source>
        <dbReference type="SAM" id="MobiDB-lite"/>
    </source>
</evidence>
<dbReference type="PANTHER" id="PTHR44099:SF4">
    <property type="entry name" value="RABCONNECTIN-3B, ISOFORM A"/>
    <property type="match status" value="1"/>
</dbReference>
<dbReference type="Proteomes" id="UP001445335">
    <property type="component" value="Unassembled WGS sequence"/>
</dbReference>
<name>A0AAW1QJZ4_9CHLO</name>
<evidence type="ECO:0000313" key="3">
    <source>
        <dbReference type="Proteomes" id="UP001445335"/>
    </source>
</evidence>
<dbReference type="GO" id="GO:0005737">
    <property type="term" value="C:cytoplasm"/>
    <property type="evidence" value="ECO:0007669"/>
    <property type="project" value="TreeGrafter"/>
</dbReference>
<accession>A0AAW1QJZ4</accession>
<dbReference type="EMBL" id="JALJOU010000097">
    <property type="protein sequence ID" value="KAK9821749.1"/>
    <property type="molecule type" value="Genomic_DNA"/>
</dbReference>
<dbReference type="Gene3D" id="2.130.10.10">
    <property type="entry name" value="YVTN repeat-like/Quinoprotein amine dehydrogenase"/>
    <property type="match status" value="1"/>
</dbReference>
<reference evidence="2 3" key="1">
    <citation type="journal article" date="2024" name="Nat. Commun.">
        <title>Phylogenomics reveals the evolutionary origins of lichenization in chlorophyte algae.</title>
        <authorList>
            <person name="Puginier C."/>
            <person name="Libourel C."/>
            <person name="Otte J."/>
            <person name="Skaloud P."/>
            <person name="Haon M."/>
            <person name="Grisel S."/>
            <person name="Petersen M."/>
            <person name="Berrin J.G."/>
            <person name="Delaux P.M."/>
            <person name="Dal Grande F."/>
            <person name="Keller J."/>
        </authorList>
    </citation>
    <scope>NUCLEOTIDE SEQUENCE [LARGE SCALE GENOMIC DNA]</scope>
    <source>
        <strain evidence="2 3">SAG 245.80</strain>
    </source>
</reference>
<protein>
    <submittedName>
        <fullName evidence="2">Uncharacterized protein</fullName>
    </submittedName>
</protein>
<comment type="caution">
    <text evidence="2">The sequence shown here is derived from an EMBL/GenBank/DDBJ whole genome shotgun (WGS) entry which is preliminary data.</text>
</comment>
<feature type="compositionally biased region" description="Low complexity" evidence="1">
    <location>
        <begin position="468"/>
        <end position="485"/>
    </location>
</feature>
<feature type="region of interest" description="Disordered" evidence="1">
    <location>
        <begin position="448"/>
        <end position="485"/>
    </location>
</feature>
<organism evidence="2 3">
    <name type="scientific">Elliptochloris bilobata</name>
    <dbReference type="NCBI Taxonomy" id="381761"/>
    <lineage>
        <taxon>Eukaryota</taxon>
        <taxon>Viridiplantae</taxon>
        <taxon>Chlorophyta</taxon>
        <taxon>core chlorophytes</taxon>
        <taxon>Trebouxiophyceae</taxon>
        <taxon>Trebouxiophyceae incertae sedis</taxon>
        <taxon>Elliptochloris clade</taxon>
        <taxon>Elliptochloris</taxon>
    </lineage>
</organism>
<dbReference type="InterPro" id="IPR049916">
    <property type="entry name" value="WDR72-like"/>
</dbReference>